<dbReference type="InterPro" id="IPR008331">
    <property type="entry name" value="Ferritin_DPS_dom"/>
</dbReference>
<dbReference type="Proteomes" id="UP000078582">
    <property type="component" value="Chromosome"/>
</dbReference>
<dbReference type="RefSeq" id="WP_068225717.1">
    <property type="nucleotide sequence ID" value="NZ_CP014623.1"/>
</dbReference>
<dbReference type="Gene3D" id="1.20.1260.10">
    <property type="match status" value="1"/>
</dbReference>
<evidence type="ECO:0000313" key="3">
    <source>
        <dbReference type="Proteomes" id="UP000078582"/>
    </source>
</evidence>
<dbReference type="Pfam" id="PF00210">
    <property type="entry name" value="Ferritin"/>
    <property type="match status" value="1"/>
</dbReference>
<accession>A0A192H1L5</accession>
<organism evidence="2 3">
    <name type="scientific">Loigolactobacillus backii</name>
    <dbReference type="NCBI Taxonomy" id="375175"/>
    <lineage>
        <taxon>Bacteria</taxon>
        <taxon>Bacillati</taxon>
        <taxon>Bacillota</taxon>
        <taxon>Bacilli</taxon>
        <taxon>Lactobacillales</taxon>
        <taxon>Lactobacillaceae</taxon>
        <taxon>Loigolactobacillus</taxon>
    </lineage>
</organism>
<feature type="domain" description="Ferritin/DPS" evidence="1">
    <location>
        <begin position="34"/>
        <end position="171"/>
    </location>
</feature>
<dbReference type="GO" id="GO:0008199">
    <property type="term" value="F:ferric iron binding"/>
    <property type="evidence" value="ECO:0007669"/>
    <property type="project" value="InterPro"/>
</dbReference>
<name>A0A192H1L5_9LACO</name>
<reference evidence="2 3" key="1">
    <citation type="submission" date="2016-03" db="EMBL/GenBank/DDBJ databases">
        <title>Pediococcus and Lactobacillus from brewery environment - whole genome sequencing and assembly.</title>
        <authorList>
            <person name="Behr J."/>
            <person name="Geissler A.J."/>
            <person name="Vogel R.F."/>
        </authorList>
    </citation>
    <scope>NUCLEOTIDE SEQUENCE [LARGE SCALE GENOMIC DNA]</scope>
    <source>
        <strain evidence="2 3">TMW 1.1989</strain>
    </source>
</reference>
<dbReference type="SUPFAM" id="SSF47240">
    <property type="entry name" value="Ferritin-like"/>
    <property type="match status" value="1"/>
</dbReference>
<dbReference type="KEGG" id="lbt:AYR52_09110"/>
<keyword evidence="3" id="KW-1185">Reference proteome</keyword>
<dbReference type="InterPro" id="IPR012347">
    <property type="entry name" value="Ferritin-like"/>
</dbReference>
<protein>
    <submittedName>
        <fullName evidence="2">DNA starvation/stationary phase protection protein</fullName>
    </submittedName>
</protein>
<gene>
    <name evidence="2" type="ORF">AYR53_04895</name>
</gene>
<dbReference type="EMBL" id="CP014873">
    <property type="protein sequence ID" value="ANK62168.1"/>
    <property type="molecule type" value="Genomic_DNA"/>
</dbReference>
<evidence type="ECO:0000259" key="1">
    <source>
        <dbReference type="Pfam" id="PF00210"/>
    </source>
</evidence>
<sequence length="183" mass="20583">MAELTIDEKFEQELKQADIDHHTPTAGAMTGHILSNLVIQASKLQQAAWYVKGPERFSLVPKFTELLAQSQQLSSELGHLLLDEGEVPPSTTADYQKYSMLEESGKNKYFTATAIVDATVHDYDTENLFIDRAIKLAEKEERPALAAFLVKLRGINNHNIRDLQFYLGNDARTGLDEEDDDDD</sequence>
<dbReference type="OrthoDB" id="9797023at2"/>
<dbReference type="STRING" id="375175.AYR53_04895"/>
<dbReference type="AlphaFoldDB" id="A0A192H1L5"/>
<dbReference type="GeneID" id="42981581"/>
<dbReference type="InterPro" id="IPR009078">
    <property type="entry name" value="Ferritin-like_SF"/>
</dbReference>
<evidence type="ECO:0000313" key="2">
    <source>
        <dbReference type="EMBL" id="ANK62168.1"/>
    </source>
</evidence>
<proteinExistence type="predicted"/>